<reference evidence="6" key="2">
    <citation type="journal article" date="2018" name="Plant J.">
        <title>The Sorghum bicolor reference genome: improved assembly, gene annotations, a transcriptome atlas, and signatures of genome organization.</title>
        <authorList>
            <person name="McCormick R.F."/>
            <person name="Truong S.K."/>
            <person name="Sreedasyam A."/>
            <person name="Jenkins J."/>
            <person name="Shu S."/>
            <person name="Sims D."/>
            <person name="Kennedy M."/>
            <person name="Amirebrahimi M."/>
            <person name="Weers B.D."/>
            <person name="McKinley B."/>
            <person name="Mattison A."/>
            <person name="Morishige D.T."/>
            <person name="Grimwood J."/>
            <person name="Schmutz J."/>
            <person name="Mullet J.E."/>
        </authorList>
    </citation>
    <scope>NUCLEOTIDE SEQUENCE [LARGE SCALE GENOMIC DNA]</scope>
    <source>
        <strain evidence="6">cv. BTx623</strain>
    </source>
</reference>
<dbReference type="GO" id="GO:0000978">
    <property type="term" value="F:RNA polymerase II cis-regulatory region sequence-specific DNA binding"/>
    <property type="evidence" value="ECO:0000318"/>
    <property type="project" value="GO_Central"/>
</dbReference>
<dbReference type="EMBL" id="CM000766">
    <property type="protein sequence ID" value="EES13418.1"/>
    <property type="molecule type" value="Genomic_DNA"/>
</dbReference>
<accession>C5YHH4</accession>
<dbReference type="GO" id="GO:0006355">
    <property type="term" value="P:regulation of DNA-templated transcription"/>
    <property type="evidence" value="ECO:0000318"/>
    <property type="project" value="GO_Central"/>
</dbReference>
<dbReference type="SMART" id="SM00717">
    <property type="entry name" value="SANT"/>
    <property type="match status" value="1"/>
</dbReference>
<dbReference type="InterPro" id="IPR001005">
    <property type="entry name" value="SANT/Myb"/>
</dbReference>
<gene>
    <name evidence="5" type="ORF">SORBI_3007G055100</name>
</gene>
<feature type="domain" description="HTH myb-type" evidence="4">
    <location>
        <begin position="128"/>
        <end position="183"/>
    </location>
</feature>
<evidence type="ECO:0000313" key="5">
    <source>
        <dbReference type="EMBL" id="EES13418.1"/>
    </source>
</evidence>
<reference evidence="5 6" key="1">
    <citation type="journal article" date="2009" name="Nature">
        <title>The Sorghum bicolor genome and the diversification of grasses.</title>
        <authorList>
            <person name="Paterson A.H."/>
            <person name="Bowers J.E."/>
            <person name="Bruggmann R."/>
            <person name="Dubchak I."/>
            <person name="Grimwood J."/>
            <person name="Gundlach H."/>
            <person name="Haberer G."/>
            <person name="Hellsten U."/>
            <person name="Mitros T."/>
            <person name="Poliakov A."/>
            <person name="Schmutz J."/>
            <person name="Spannagl M."/>
            <person name="Tang H."/>
            <person name="Wang X."/>
            <person name="Wicker T."/>
            <person name="Bharti A.K."/>
            <person name="Chapman J."/>
            <person name="Feltus F.A."/>
            <person name="Gowik U."/>
            <person name="Grigoriev I.V."/>
            <person name="Lyons E."/>
            <person name="Maher C.A."/>
            <person name="Martis M."/>
            <person name="Narechania A."/>
            <person name="Otillar R.P."/>
            <person name="Penning B.W."/>
            <person name="Salamov A.A."/>
            <person name="Wang Y."/>
            <person name="Zhang L."/>
            <person name="Carpita N.C."/>
            <person name="Freeling M."/>
            <person name="Gingle A.R."/>
            <person name="Hash C.T."/>
            <person name="Keller B."/>
            <person name="Klein P."/>
            <person name="Kresovich S."/>
            <person name="McCann M.C."/>
            <person name="Ming R."/>
            <person name="Peterson D.G."/>
            <person name="Mehboob-ur-Rahman"/>
            <person name="Ware D."/>
            <person name="Westhoff P."/>
            <person name="Mayer K.F."/>
            <person name="Messing J."/>
            <person name="Rokhsar D.S."/>
        </authorList>
    </citation>
    <scope>NUCLEOTIDE SEQUENCE [LARGE SCALE GENOMIC DNA]</scope>
    <source>
        <strain evidence="6">cv. BTx623</strain>
    </source>
</reference>
<dbReference type="PROSITE" id="PS50090">
    <property type="entry name" value="MYB_LIKE"/>
    <property type="match status" value="1"/>
</dbReference>
<dbReference type="Proteomes" id="UP000000768">
    <property type="component" value="Chromosome 7"/>
</dbReference>
<dbReference type="Pfam" id="PF00249">
    <property type="entry name" value="Myb_DNA-binding"/>
    <property type="match status" value="1"/>
</dbReference>
<dbReference type="InterPro" id="IPR009057">
    <property type="entry name" value="Homeodomain-like_sf"/>
</dbReference>
<name>C5YHH4_SORBI</name>
<dbReference type="HOGENOM" id="CLU_1398579_0_0_1"/>
<evidence type="ECO:0000259" key="4">
    <source>
        <dbReference type="PROSITE" id="PS51294"/>
    </source>
</evidence>
<evidence type="ECO:0000313" key="6">
    <source>
        <dbReference type="Proteomes" id="UP000000768"/>
    </source>
</evidence>
<keyword evidence="1" id="KW-0677">Repeat</keyword>
<dbReference type="PANTHER" id="PTHR45614:SF51">
    <property type="entry name" value="MYB-LIKE DNA-BINDING PROTEIN BAS1"/>
    <property type="match status" value="1"/>
</dbReference>
<protein>
    <submittedName>
        <fullName evidence="5">Uncharacterized protein</fullName>
    </submittedName>
</protein>
<sequence>MSWPPPCSGAHSWQYSSTVACRGGGDAVAYFLSHLGTVVACDLARRVFTEPHRILLAYHKDSIDVVACSGAALCRGALGVPLSRAVPAMIDPSFTTLLANLASCSNVNNGIPFDIAAAAQPQIRSNNKPMSIKGSWTMQEDSTLKDKVVQLGEGRWLVIAESLPGWIGKQCHERWINHLHPDIRMDDDECFTLPF</sequence>
<feature type="domain" description="Myb-like" evidence="3">
    <location>
        <begin position="128"/>
        <end position="179"/>
    </location>
</feature>
<dbReference type="PROSITE" id="PS51294">
    <property type="entry name" value="HTH_MYB"/>
    <property type="match status" value="1"/>
</dbReference>
<dbReference type="SUPFAM" id="SSF46689">
    <property type="entry name" value="Homeodomain-like"/>
    <property type="match status" value="1"/>
</dbReference>
<dbReference type="FunFam" id="1.10.10.60:FF:000010">
    <property type="entry name" value="Transcriptional activator Myb isoform A"/>
    <property type="match status" value="1"/>
</dbReference>
<keyword evidence="6" id="KW-1185">Reference proteome</keyword>
<dbReference type="GO" id="GO:0000981">
    <property type="term" value="F:DNA-binding transcription factor activity, RNA polymerase II-specific"/>
    <property type="evidence" value="ECO:0000318"/>
    <property type="project" value="GO_Central"/>
</dbReference>
<dbReference type="eggNOG" id="KOG0048">
    <property type="taxonomic scope" value="Eukaryota"/>
</dbReference>
<dbReference type="GO" id="GO:0005634">
    <property type="term" value="C:nucleus"/>
    <property type="evidence" value="ECO:0000318"/>
    <property type="project" value="GO_Central"/>
</dbReference>
<dbReference type="InterPro" id="IPR017930">
    <property type="entry name" value="Myb_dom"/>
</dbReference>
<dbReference type="InParanoid" id="C5YHH4"/>
<dbReference type="Gene3D" id="1.10.10.60">
    <property type="entry name" value="Homeodomain-like"/>
    <property type="match status" value="1"/>
</dbReference>
<dbReference type="InterPro" id="IPR050560">
    <property type="entry name" value="MYB_TF"/>
</dbReference>
<dbReference type="AlphaFoldDB" id="C5YHH4"/>
<dbReference type="CDD" id="cd00167">
    <property type="entry name" value="SANT"/>
    <property type="match status" value="1"/>
</dbReference>
<evidence type="ECO:0000259" key="3">
    <source>
        <dbReference type="PROSITE" id="PS50090"/>
    </source>
</evidence>
<proteinExistence type="predicted"/>
<dbReference type="Gramene" id="EES13418">
    <property type="protein sequence ID" value="EES13418"/>
    <property type="gene ID" value="SORBI_3007G055100"/>
</dbReference>
<organism evidence="5 6">
    <name type="scientific">Sorghum bicolor</name>
    <name type="common">Sorghum</name>
    <name type="synonym">Sorghum vulgare</name>
    <dbReference type="NCBI Taxonomy" id="4558"/>
    <lineage>
        <taxon>Eukaryota</taxon>
        <taxon>Viridiplantae</taxon>
        <taxon>Streptophyta</taxon>
        <taxon>Embryophyta</taxon>
        <taxon>Tracheophyta</taxon>
        <taxon>Spermatophyta</taxon>
        <taxon>Magnoliopsida</taxon>
        <taxon>Liliopsida</taxon>
        <taxon>Poales</taxon>
        <taxon>Poaceae</taxon>
        <taxon>PACMAD clade</taxon>
        <taxon>Panicoideae</taxon>
        <taxon>Andropogonodae</taxon>
        <taxon>Andropogoneae</taxon>
        <taxon>Sorghinae</taxon>
        <taxon>Sorghum</taxon>
    </lineage>
</organism>
<dbReference type="STRING" id="4558.C5YHH4"/>
<evidence type="ECO:0000256" key="1">
    <source>
        <dbReference type="ARBA" id="ARBA00022737"/>
    </source>
</evidence>
<evidence type="ECO:0000256" key="2">
    <source>
        <dbReference type="ARBA" id="ARBA00023125"/>
    </source>
</evidence>
<keyword evidence="2" id="KW-0238">DNA-binding</keyword>
<dbReference type="PANTHER" id="PTHR45614">
    <property type="entry name" value="MYB PROTEIN-RELATED"/>
    <property type="match status" value="1"/>
</dbReference>